<evidence type="ECO:0000259" key="1">
    <source>
        <dbReference type="Pfam" id="PF13843"/>
    </source>
</evidence>
<comment type="caution">
    <text evidence="2">The sequence shown here is derived from an EMBL/GenBank/DDBJ whole genome shotgun (WGS) entry which is preliminary data.</text>
</comment>
<dbReference type="AlphaFoldDB" id="A0A6G0VZZ3"/>
<dbReference type="InterPro" id="IPR029526">
    <property type="entry name" value="PGBD"/>
</dbReference>
<organism evidence="2 3">
    <name type="scientific">Aphis craccivora</name>
    <name type="common">Cowpea aphid</name>
    <dbReference type="NCBI Taxonomy" id="307492"/>
    <lineage>
        <taxon>Eukaryota</taxon>
        <taxon>Metazoa</taxon>
        <taxon>Ecdysozoa</taxon>
        <taxon>Arthropoda</taxon>
        <taxon>Hexapoda</taxon>
        <taxon>Insecta</taxon>
        <taxon>Pterygota</taxon>
        <taxon>Neoptera</taxon>
        <taxon>Paraneoptera</taxon>
        <taxon>Hemiptera</taxon>
        <taxon>Sternorrhyncha</taxon>
        <taxon>Aphidomorpha</taxon>
        <taxon>Aphidoidea</taxon>
        <taxon>Aphididae</taxon>
        <taxon>Aphidini</taxon>
        <taxon>Aphis</taxon>
        <taxon>Aphis</taxon>
    </lineage>
</organism>
<reference evidence="2 3" key="1">
    <citation type="submission" date="2019-08" db="EMBL/GenBank/DDBJ databases">
        <title>Whole genome of Aphis craccivora.</title>
        <authorList>
            <person name="Voronova N.V."/>
            <person name="Shulinski R.S."/>
            <person name="Bandarenka Y.V."/>
            <person name="Zhorov D.G."/>
            <person name="Warner D."/>
        </authorList>
    </citation>
    <scope>NUCLEOTIDE SEQUENCE [LARGE SCALE GENOMIC DNA]</scope>
    <source>
        <strain evidence="2">180601</strain>
        <tissue evidence="2">Whole Body</tissue>
    </source>
</reference>
<proteinExistence type="predicted"/>
<dbReference type="Pfam" id="PF13843">
    <property type="entry name" value="DDE_Tnp_1_7"/>
    <property type="match status" value="1"/>
</dbReference>
<dbReference type="PANTHER" id="PTHR46599:SF3">
    <property type="entry name" value="PIGGYBAC TRANSPOSABLE ELEMENT-DERIVED PROTEIN 4"/>
    <property type="match status" value="1"/>
</dbReference>
<dbReference type="EMBL" id="VUJU01010035">
    <property type="protein sequence ID" value="KAF0716186.1"/>
    <property type="molecule type" value="Genomic_DNA"/>
</dbReference>
<keyword evidence="3" id="KW-1185">Reference proteome</keyword>
<accession>A0A6G0VZZ3</accession>
<gene>
    <name evidence="2" type="ORF">FWK35_00033847</name>
</gene>
<dbReference type="Proteomes" id="UP000478052">
    <property type="component" value="Unassembled WGS sequence"/>
</dbReference>
<evidence type="ECO:0000313" key="2">
    <source>
        <dbReference type="EMBL" id="KAF0716186.1"/>
    </source>
</evidence>
<feature type="domain" description="PiggyBac transposable element-derived protein" evidence="1">
    <location>
        <begin position="4"/>
        <end position="54"/>
    </location>
</feature>
<evidence type="ECO:0000313" key="3">
    <source>
        <dbReference type="Proteomes" id="UP000478052"/>
    </source>
</evidence>
<protein>
    <submittedName>
        <fullName evidence="2">PiggyBac transposable element-derived protein 4-like</fullName>
    </submittedName>
</protein>
<dbReference type="OrthoDB" id="10057274at2759"/>
<dbReference type="PANTHER" id="PTHR46599">
    <property type="entry name" value="PIGGYBAC TRANSPOSABLE ELEMENT-DERIVED PROTEIN 4"/>
    <property type="match status" value="1"/>
</dbReference>
<sequence>MVSCPIVLGEYNKHMNCVDKFDQNKKSCQIDRKAKKWWYRLFFHFIDAAVVNSYVLYKLQSGNNIIIFIYLFNNNFLL</sequence>
<name>A0A6G0VZZ3_APHCR</name>